<keyword evidence="8" id="KW-1185">Reference proteome</keyword>
<keyword evidence="4 6" id="KW-1133">Transmembrane helix</keyword>
<dbReference type="EMBL" id="JBHSSM010000015">
    <property type="protein sequence ID" value="MFC6315139.1"/>
    <property type="molecule type" value="Genomic_DNA"/>
</dbReference>
<evidence type="ECO:0000313" key="7">
    <source>
        <dbReference type="EMBL" id="MFC6315139.1"/>
    </source>
</evidence>
<evidence type="ECO:0000256" key="2">
    <source>
        <dbReference type="ARBA" id="ARBA00006694"/>
    </source>
</evidence>
<proteinExistence type="inferred from homology"/>
<evidence type="ECO:0000256" key="4">
    <source>
        <dbReference type="ARBA" id="ARBA00022989"/>
    </source>
</evidence>
<evidence type="ECO:0000313" key="8">
    <source>
        <dbReference type="Proteomes" id="UP001596310"/>
    </source>
</evidence>
<evidence type="ECO:0000256" key="5">
    <source>
        <dbReference type="ARBA" id="ARBA00023136"/>
    </source>
</evidence>
<feature type="transmembrane region" description="Helical" evidence="6">
    <location>
        <begin position="6"/>
        <end position="25"/>
    </location>
</feature>
<dbReference type="HAMAP" id="MF_00363">
    <property type="entry name" value="UPF0154"/>
    <property type="match status" value="1"/>
</dbReference>
<dbReference type="RefSeq" id="WP_125596281.1">
    <property type="nucleotide sequence ID" value="NZ_JBHSSM010000015.1"/>
</dbReference>
<keyword evidence="3 6" id="KW-0812">Transmembrane</keyword>
<dbReference type="InterPro" id="IPR005359">
    <property type="entry name" value="UPF0154"/>
</dbReference>
<dbReference type="Proteomes" id="UP001596310">
    <property type="component" value="Unassembled WGS sequence"/>
</dbReference>
<comment type="similarity">
    <text evidence="2 6">Belongs to the UPF0154 family.</text>
</comment>
<organism evidence="7 8">
    <name type="scientific">Lapidilactobacillus achengensis</name>
    <dbReference type="NCBI Taxonomy" id="2486000"/>
    <lineage>
        <taxon>Bacteria</taxon>
        <taxon>Bacillati</taxon>
        <taxon>Bacillota</taxon>
        <taxon>Bacilli</taxon>
        <taxon>Lactobacillales</taxon>
        <taxon>Lactobacillaceae</taxon>
        <taxon>Lapidilactobacillus</taxon>
    </lineage>
</organism>
<accession>A0ABW1UMG3</accession>
<evidence type="ECO:0000256" key="6">
    <source>
        <dbReference type="HAMAP-Rule" id="MF_00363"/>
    </source>
</evidence>
<sequence>MNTGLWILFIVLGVLLGAVAGFFGARAYMKKYFRDNPPINTDMMRAMMVQMGQKPSEKKLNQMMSAMKAQQAKAEKEKK</sequence>
<dbReference type="Pfam" id="PF03672">
    <property type="entry name" value="UPF0154"/>
    <property type="match status" value="1"/>
</dbReference>
<evidence type="ECO:0000256" key="1">
    <source>
        <dbReference type="ARBA" id="ARBA00004167"/>
    </source>
</evidence>
<comment type="subcellular location">
    <subcellularLocation>
        <location evidence="6">Cell membrane</location>
        <topology evidence="6">Single-pass membrane protein</topology>
    </subcellularLocation>
    <subcellularLocation>
        <location evidence="1">Membrane</location>
        <topology evidence="1">Single-pass membrane protein</topology>
    </subcellularLocation>
</comment>
<keyword evidence="5 6" id="KW-0472">Membrane</keyword>
<reference evidence="8" key="1">
    <citation type="journal article" date="2019" name="Int. J. Syst. Evol. Microbiol.">
        <title>The Global Catalogue of Microorganisms (GCM) 10K type strain sequencing project: providing services to taxonomists for standard genome sequencing and annotation.</title>
        <authorList>
            <consortium name="The Broad Institute Genomics Platform"/>
            <consortium name="The Broad Institute Genome Sequencing Center for Infectious Disease"/>
            <person name="Wu L."/>
            <person name="Ma J."/>
        </authorList>
    </citation>
    <scope>NUCLEOTIDE SEQUENCE [LARGE SCALE GENOMIC DNA]</scope>
    <source>
        <strain evidence="8">CCM 8897</strain>
    </source>
</reference>
<protein>
    <recommendedName>
        <fullName evidence="6">UPF0154 protein ACFQHW_06075</fullName>
    </recommendedName>
</protein>
<gene>
    <name evidence="7" type="ORF">ACFQHW_06075</name>
</gene>
<keyword evidence="6" id="KW-1003">Cell membrane</keyword>
<comment type="caution">
    <text evidence="7">The sequence shown here is derived from an EMBL/GenBank/DDBJ whole genome shotgun (WGS) entry which is preliminary data.</text>
</comment>
<evidence type="ECO:0000256" key="3">
    <source>
        <dbReference type="ARBA" id="ARBA00022692"/>
    </source>
</evidence>
<name>A0ABW1UMG3_9LACO</name>